<keyword evidence="3" id="KW-1185">Reference proteome</keyword>
<sequence length="146" mass="16682">MSRLDIGSGIASYCEANLRPDVPDRVWKDCLACSELDGFFNLFSGDGGNASKNGSFHEVSEEYGIMSGNGTFHPYKDNEDFVTLFVCAICWMVFWIAFCAFFEWLGCRKAKREAEKLAALEELADWTEFDRHLGREKYAYERLKTV</sequence>
<evidence type="ECO:0000313" key="3">
    <source>
        <dbReference type="Proteomes" id="UP001271007"/>
    </source>
</evidence>
<evidence type="ECO:0000256" key="1">
    <source>
        <dbReference type="SAM" id="Phobius"/>
    </source>
</evidence>
<dbReference type="EMBL" id="JAWDJX010000004">
    <property type="protein sequence ID" value="KAK3056993.1"/>
    <property type="molecule type" value="Genomic_DNA"/>
</dbReference>
<reference evidence="2" key="1">
    <citation type="submission" date="2023-04" db="EMBL/GenBank/DDBJ databases">
        <title>Black Yeasts Isolated from many extreme environments.</title>
        <authorList>
            <person name="Coleine C."/>
            <person name="Stajich J.E."/>
            <person name="Selbmann L."/>
        </authorList>
    </citation>
    <scope>NUCLEOTIDE SEQUENCE</scope>
    <source>
        <strain evidence="2">CCFEE 5312</strain>
    </source>
</reference>
<name>A0AAJ0GGB2_9PEZI</name>
<dbReference type="Proteomes" id="UP001271007">
    <property type="component" value="Unassembled WGS sequence"/>
</dbReference>
<keyword evidence="1" id="KW-0472">Membrane</keyword>
<accession>A0AAJ0GGB2</accession>
<gene>
    <name evidence="2" type="ORF">LTR09_002031</name>
</gene>
<keyword evidence="1" id="KW-0812">Transmembrane</keyword>
<keyword evidence="1" id="KW-1133">Transmembrane helix</keyword>
<evidence type="ECO:0000313" key="2">
    <source>
        <dbReference type="EMBL" id="KAK3056993.1"/>
    </source>
</evidence>
<dbReference type="AlphaFoldDB" id="A0AAJ0GGB2"/>
<protein>
    <submittedName>
        <fullName evidence="2">Uncharacterized protein</fullName>
    </submittedName>
</protein>
<proteinExistence type="predicted"/>
<feature type="transmembrane region" description="Helical" evidence="1">
    <location>
        <begin position="81"/>
        <end position="102"/>
    </location>
</feature>
<comment type="caution">
    <text evidence="2">The sequence shown here is derived from an EMBL/GenBank/DDBJ whole genome shotgun (WGS) entry which is preliminary data.</text>
</comment>
<organism evidence="2 3">
    <name type="scientific">Extremus antarcticus</name>
    <dbReference type="NCBI Taxonomy" id="702011"/>
    <lineage>
        <taxon>Eukaryota</taxon>
        <taxon>Fungi</taxon>
        <taxon>Dikarya</taxon>
        <taxon>Ascomycota</taxon>
        <taxon>Pezizomycotina</taxon>
        <taxon>Dothideomycetes</taxon>
        <taxon>Dothideomycetidae</taxon>
        <taxon>Mycosphaerellales</taxon>
        <taxon>Extremaceae</taxon>
        <taxon>Extremus</taxon>
    </lineage>
</organism>